<evidence type="ECO:0000256" key="4">
    <source>
        <dbReference type="ARBA" id="ARBA00022490"/>
    </source>
</evidence>
<dbReference type="GO" id="GO:0005524">
    <property type="term" value="F:ATP binding"/>
    <property type="evidence" value="ECO:0007669"/>
    <property type="project" value="UniProtKB-KW"/>
</dbReference>
<evidence type="ECO:0000313" key="11">
    <source>
        <dbReference type="EMBL" id="RGD75313.1"/>
    </source>
</evidence>
<keyword evidence="4" id="KW-0963">Cytoplasm</keyword>
<evidence type="ECO:0000256" key="8">
    <source>
        <dbReference type="ARBA" id="ARBA00022840"/>
    </source>
</evidence>
<protein>
    <recommendedName>
        <fullName evidence="3">tRNA threonylcarbamoyladenosine biosynthesis protein TsaE</fullName>
    </recommendedName>
    <alternativeName>
        <fullName evidence="10">t(6)A37 threonylcarbamoyladenosine biosynthesis protein TsaE</fullName>
    </alternativeName>
</protein>
<organism evidence="11 12">
    <name type="scientific">Anaerofustis stercorihominis</name>
    <dbReference type="NCBI Taxonomy" id="214853"/>
    <lineage>
        <taxon>Bacteria</taxon>
        <taxon>Bacillati</taxon>
        <taxon>Bacillota</taxon>
        <taxon>Clostridia</taxon>
        <taxon>Eubacteriales</taxon>
        <taxon>Eubacteriaceae</taxon>
        <taxon>Anaerofustis</taxon>
    </lineage>
</organism>
<evidence type="ECO:0000256" key="3">
    <source>
        <dbReference type="ARBA" id="ARBA00019010"/>
    </source>
</evidence>
<comment type="subcellular location">
    <subcellularLocation>
        <location evidence="1">Cytoplasm</location>
    </subcellularLocation>
</comment>
<dbReference type="EMBL" id="QUSM01000002">
    <property type="protein sequence ID" value="RGD75313.1"/>
    <property type="molecule type" value="Genomic_DNA"/>
</dbReference>
<dbReference type="Proteomes" id="UP000261212">
    <property type="component" value="Unassembled WGS sequence"/>
</dbReference>
<dbReference type="GO" id="GO:0046872">
    <property type="term" value="F:metal ion binding"/>
    <property type="evidence" value="ECO:0007669"/>
    <property type="project" value="UniProtKB-KW"/>
</dbReference>
<evidence type="ECO:0000256" key="7">
    <source>
        <dbReference type="ARBA" id="ARBA00022741"/>
    </source>
</evidence>
<sequence>MRIITRNDMETTSLGKEIGRLLKSNTSVYLIGEMASGKTQFSKGIAESLGLLDKFSSPTYTIINEYRNDHDTLYHMDAYRIEDISELDYIGFYDIYKNEKIIIEWADMIMSELDETGIIVDIKKDEQDFNKRVIDIKAFDDSVDIIKKLEEIYE</sequence>
<keyword evidence="5" id="KW-0819">tRNA processing</keyword>
<evidence type="ECO:0000256" key="10">
    <source>
        <dbReference type="ARBA" id="ARBA00032441"/>
    </source>
</evidence>
<dbReference type="PANTHER" id="PTHR33540">
    <property type="entry name" value="TRNA THREONYLCARBAMOYLADENOSINE BIOSYNTHESIS PROTEIN TSAE"/>
    <property type="match status" value="1"/>
</dbReference>
<dbReference type="InterPro" id="IPR003442">
    <property type="entry name" value="T6A_TsaE"/>
</dbReference>
<keyword evidence="8" id="KW-0067">ATP-binding</keyword>
<dbReference type="NCBIfam" id="TIGR00150">
    <property type="entry name" value="T6A_YjeE"/>
    <property type="match status" value="1"/>
</dbReference>
<evidence type="ECO:0000256" key="1">
    <source>
        <dbReference type="ARBA" id="ARBA00004496"/>
    </source>
</evidence>
<keyword evidence="11" id="KW-0808">Transferase</keyword>
<dbReference type="AlphaFoldDB" id="A0A3E3E1G4"/>
<evidence type="ECO:0000256" key="2">
    <source>
        <dbReference type="ARBA" id="ARBA00007599"/>
    </source>
</evidence>
<dbReference type="GeneID" id="98000406"/>
<keyword evidence="9" id="KW-0460">Magnesium</keyword>
<evidence type="ECO:0000256" key="9">
    <source>
        <dbReference type="ARBA" id="ARBA00022842"/>
    </source>
</evidence>
<evidence type="ECO:0000313" key="12">
    <source>
        <dbReference type="Proteomes" id="UP000261212"/>
    </source>
</evidence>
<gene>
    <name evidence="11" type="primary">tsaE</name>
    <name evidence="11" type="ORF">DW687_03015</name>
</gene>
<dbReference type="GO" id="GO:0005737">
    <property type="term" value="C:cytoplasm"/>
    <property type="evidence" value="ECO:0007669"/>
    <property type="project" value="UniProtKB-SubCell"/>
</dbReference>
<dbReference type="Gene3D" id="3.40.50.300">
    <property type="entry name" value="P-loop containing nucleotide triphosphate hydrolases"/>
    <property type="match status" value="1"/>
</dbReference>
<accession>A0A3E3E1G4</accession>
<comment type="caution">
    <text evidence="11">The sequence shown here is derived from an EMBL/GenBank/DDBJ whole genome shotgun (WGS) entry which is preliminary data.</text>
</comment>
<evidence type="ECO:0000256" key="6">
    <source>
        <dbReference type="ARBA" id="ARBA00022723"/>
    </source>
</evidence>
<evidence type="ECO:0000256" key="5">
    <source>
        <dbReference type="ARBA" id="ARBA00022694"/>
    </source>
</evidence>
<reference evidence="11 12" key="1">
    <citation type="submission" date="2018-08" db="EMBL/GenBank/DDBJ databases">
        <title>A genome reference for cultivated species of the human gut microbiota.</title>
        <authorList>
            <person name="Zou Y."/>
            <person name="Xue W."/>
            <person name="Luo G."/>
        </authorList>
    </citation>
    <scope>NUCLEOTIDE SEQUENCE [LARGE SCALE GENOMIC DNA]</scope>
    <source>
        <strain evidence="11 12">AM25-6</strain>
    </source>
</reference>
<dbReference type="GO" id="GO:0002949">
    <property type="term" value="P:tRNA threonylcarbamoyladenosine modification"/>
    <property type="evidence" value="ECO:0007669"/>
    <property type="project" value="InterPro"/>
</dbReference>
<keyword evidence="6" id="KW-0479">Metal-binding</keyword>
<dbReference type="RefSeq" id="WP_007050081.1">
    <property type="nucleotide sequence ID" value="NZ_CABKNJ010000001.1"/>
</dbReference>
<keyword evidence="7" id="KW-0547">Nucleotide-binding</keyword>
<comment type="similarity">
    <text evidence="2">Belongs to the TsaE family.</text>
</comment>
<dbReference type="Pfam" id="PF02367">
    <property type="entry name" value="TsaE"/>
    <property type="match status" value="1"/>
</dbReference>
<dbReference type="GO" id="GO:0016740">
    <property type="term" value="F:transferase activity"/>
    <property type="evidence" value="ECO:0007669"/>
    <property type="project" value="UniProtKB-KW"/>
</dbReference>
<dbReference type="InterPro" id="IPR027417">
    <property type="entry name" value="P-loop_NTPase"/>
</dbReference>
<dbReference type="PANTHER" id="PTHR33540:SF2">
    <property type="entry name" value="TRNA THREONYLCARBAMOYLADENOSINE BIOSYNTHESIS PROTEIN TSAE"/>
    <property type="match status" value="1"/>
</dbReference>
<proteinExistence type="inferred from homology"/>
<dbReference type="SUPFAM" id="SSF52540">
    <property type="entry name" value="P-loop containing nucleoside triphosphate hydrolases"/>
    <property type="match status" value="1"/>
</dbReference>
<name>A0A3E3E1G4_9FIRM</name>